<evidence type="ECO:0000313" key="1">
    <source>
        <dbReference type="EMBL" id="CAG2246339.1"/>
    </source>
</evidence>
<dbReference type="AlphaFoldDB" id="A0A8S3UJS6"/>
<name>A0A8S3UJS6_MYTED</name>
<keyword evidence="2" id="KW-1185">Reference proteome</keyword>
<protein>
    <submittedName>
        <fullName evidence="1">Uncharacterized protein</fullName>
    </submittedName>
</protein>
<dbReference type="EMBL" id="CAJPWZ010002855">
    <property type="protein sequence ID" value="CAG2246339.1"/>
    <property type="molecule type" value="Genomic_DNA"/>
</dbReference>
<proteinExistence type="predicted"/>
<reference evidence="1" key="1">
    <citation type="submission" date="2021-03" db="EMBL/GenBank/DDBJ databases">
        <authorList>
            <person name="Bekaert M."/>
        </authorList>
    </citation>
    <scope>NUCLEOTIDE SEQUENCE</scope>
</reference>
<dbReference type="InterPro" id="IPR036691">
    <property type="entry name" value="Endo/exonu/phosph_ase_sf"/>
</dbReference>
<organism evidence="1 2">
    <name type="scientific">Mytilus edulis</name>
    <name type="common">Blue mussel</name>
    <dbReference type="NCBI Taxonomy" id="6550"/>
    <lineage>
        <taxon>Eukaryota</taxon>
        <taxon>Metazoa</taxon>
        <taxon>Spiralia</taxon>
        <taxon>Lophotrochozoa</taxon>
        <taxon>Mollusca</taxon>
        <taxon>Bivalvia</taxon>
        <taxon>Autobranchia</taxon>
        <taxon>Pteriomorphia</taxon>
        <taxon>Mytilida</taxon>
        <taxon>Mytiloidea</taxon>
        <taxon>Mytilidae</taxon>
        <taxon>Mytilinae</taxon>
        <taxon>Mytilus</taxon>
    </lineage>
</organism>
<sequence>MIGITESRLLKNNIIKIDNYKWYGNNRSHIHTRAKTGSGGVGLLVKEELLCSHNINVEDKSTDGIIWVKFSDKTNNRNIFYVCVTYLPPEFSARSTIIDIEKSNGDQDDVDNIYCEFVNIMHNEMNSKLNTKTKLLNSCNNKRRRFKKPWWSNDLTSKWNETCSAENQYLRCTNNSNKSALRTLYLNKRKDFDKLVQQSKRCYWHQCQEDLLYMNNNDSKQFWRKIGNIGIGNERQSAIPNEVVLSDGSVTNNLDSVLHKWKDCFYNLLNQSNNSDPKIVKDDLNLENIIVSDLLDNEITFDEVHNIVMNSKNNKSPGVDLIQSELCKNFS</sequence>
<dbReference type="OrthoDB" id="6154581at2759"/>
<gene>
    <name evidence="1" type="ORF">MEDL_58314</name>
</gene>
<accession>A0A8S3UJS6</accession>
<dbReference type="Proteomes" id="UP000683360">
    <property type="component" value="Unassembled WGS sequence"/>
</dbReference>
<comment type="caution">
    <text evidence="1">The sequence shown here is derived from an EMBL/GenBank/DDBJ whole genome shotgun (WGS) entry which is preliminary data.</text>
</comment>
<dbReference type="SUPFAM" id="SSF56219">
    <property type="entry name" value="DNase I-like"/>
    <property type="match status" value="1"/>
</dbReference>
<evidence type="ECO:0000313" key="2">
    <source>
        <dbReference type="Proteomes" id="UP000683360"/>
    </source>
</evidence>